<evidence type="ECO:0000256" key="3">
    <source>
        <dbReference type="ARBA" id="ARBA00022723"/>
    </source>
</evidence>
<dbReference type="Gene3D" id="2.150.10.10">
    <property type="entry name" value="Serralysin-like metalloprotease, C-terminal"/>
    <property type="match status" value="1"/>
</dbReference>
<dbReference type="Proteomes" id="UP000432089">
    <property type="component" value="Unassembled WGS sequence"/>
</dbReference>
<dbReference type="InterPro" id="IPR011049">
    <property type="entry name" value="Serralysin-like_metalloprot_C"/>
</dbReference>
<feature type="region of interest" description="Disordered" evidence="7">
    <location>
        <begin position="1"/>
        <end position="26"/>
    </location>
</feature>
<dbReference type="PRINTS" id="PR00313">
    <property type="entry name" value="CABNDNGRPT"/>
</dbReference>
<dbReference type="GO" id="GO:0031012">
    <property type="term" value="C:extracellular matrix"/>
    <property type="evidence" value="ECO:0007669"/>
    <property type="project" value="InterPro"/>
</dbReference>
<evidence type="ECO:0000259" key="8">
    <source>
        <dbReference type="SMART" id="SM00235"/>
    </source>
</evidence>
<dbReference type="GO" id="GO:0004222">
    <property type="term" value="F:metalloendopeptidase activity"/>
    <property type="evidence" value="ECO:0007669"/>
    <property type="project" value="InterPro"/>
</dbReference>
<dbReference type="InterPro" id="IPR018511">
    <property type="entry name" value="Hemolysin-typ_Ca-bd_CS"/>
</dbReference>
<feature type="compositionally biased region" description="Basic and acidic residues" evidence="7">
    <location>
        <begin position="302"/>
        <end position="311"/>
    </location>
</feature>
<dbReference type="PANTHER" id="PTHR10201:SF323">
    <property type="entry name" value="MATRIX METALLOPROTEINASE-21"/>
    <property type="match status" value="1"/>
</dbReference>
<dbReference type="SMART" id="SM00235">
    <property type="entry name" value="ZnMc"/>
    <property type="match status" value="1"/>
</dbReference>
<keyword evidence="4" id="KW-0378">Hydrolase</keyword>
<evidence type="ECO:0000256" key="6">
    <source>
        <dbReference type="ARBA" id="ARBA00023049"/>
    </source>
</evidence>
<dbReference type="InterPro" id="IPR021190">
    <property type="entry name" value="Pept_M10A"/>
</dbReference>
<evidence type="ECO:0000256" key="5">
    <source>
        <dbReference type="ARBA" id="ARBA00022833"/>
    </source>
</evidence>
<feature type="compositionally biased region" description="Basic residues" evidence="7">
    <location>
        <begin position="52"/>
        <end position="65"/>
    </location>
</feature>
<accession>A0A7V7PRP5</accession>
<dbReference type="InterPro" id="IPR001818">
    <property type="entry name" value="Pept_M10_metallopeptidase"/>
</dbReference>
<feature type="domain" description="Peptidase metallopeptidase" evidence="8">
    <location>
        <begin position="103"/>
        <end position="270"/>
    </location>
</feature>
<dbReference type="InterPro" id="IPR024079">
    <property type="entry name" value="MetalloPept_cat_dom_sf"/>
</dbReference>
<reference evidence="9 10" key="1">
    <citation type="submission" date="2019-09" db="EMBL/GenBank/DDBJ databases">
        <title>YIM 132180 draft genome.</title>
        <authorList>
            <person name="Zhang K."/>
        </authorList>
    </citation>
    <scope>NUCLEOTIDE SEQUENCE [LARGE SCALE GENOMIC DNA]</scope>
    <source>
        <strain evidence="9 10">YIM 132180</strain>
    </source>
</reference>
<evidence type="ECO:0000256" key="7">
    <source>
        <dbReference type="SAM" id="MobiDB-lite"/>
    </source>
</evidence>
<feature type="region of interest" description="Disordered" evidence="7">
    <location>
        <begin position="302"/>
        <end position="332"/>
    </location>
</feature>
<keyword evidence="3" id="KW-0479">Metal-binding</keyword>
<evidence type="ECO:0000256" key="1">
    <source>
        <dbReference type="ARBA" id="ARBA00009490"/>
    </source>
</evidence>
<dbReference type="Pfam" id="PF00413">
    <property type="entry name" value="Peptidase_M10"/>
    <property type="match status" value="1"/>
</dbReference>
<dbReference type="SUPFAM" id="SSF51120">
    <property type="entry name" value="beta-Roll"/>
    <property type="match status" value="2"/>
</dbReference>
<name>A0A7V7PRP5_9HYPH</name>
<keyword evidence="6 9" id="KW-0482">Metalloprotease</keyword>
<dbReference type="GO" id="GO:0008270">
    <property type="term" value="F:zinc ion binding"/>
    <property type="evidence" value="ECO:0007669"/>
    <property type="project" value="InterPro"/>
</dbReference>
<proteinExistence type="inferred from homology"/>
<organism evidence="9 10">
    <name type="scientific">Plantimonas leprariae</name>
    <dbReference type="NCBI Taxonomy" id="2615207"/>
    <lineage>
        <taxon>Bacteria</taxon>
        <taxon>Pseudomonadati</taxon>
        <taxon>Pseudomonadota</taxon>
        <taxon>Alphaproteobacteria</taxon>
        <taxon>Hyphomicrobiales</taxon>
        <taxon>Aurantimonadaceae</taxon>
        <taxon>Plantimonas</taxon>
    </lineage>
</organism>
<dbReference type="InterPro" id="IPR006026">
    <property type="entry name" value="Peptidase_Metallo"/>
</dbReference>
<evidence type="ECO:0000313" key="10">
    <source>
        <dbReference type="Proteomes" id="UP000432089"/>
    </source>
</evidence>
<dbReference type="SUPFAM" id="SSF55486">
    <property type="entry name" value="Metalloproteases ('zincins'), catalytic domain"/>
    <property type="match status" value="1"/>
</dbReference>
<dbReference type="GO" id="GO:0005509">
    <property type="term" value="F:calcium ion binding"/>
    <property type="evidence" value="ECO:0007669"/>
    <property type="project" value="InterPro"/>
</dbReference>
<evidence type="ECO:0000313" key="9">
    <source>
        <dbReference type="EMBL" id="KAB0681368.1"/>
    </source>
</evidence>
<feature type="region of interest" description="Disordered" evidence="7">
    <location>
        <begin position="52"/>
        <end position="82"/>
    </location>
</feature>
<dbReference type="PRINTS" id="PR00138">
    <property type="entry name" value="MATRIXIN"/>
</dbReference>
<evidence type="ECO:0000256" key="2">
    <source>
        <dbReference type="ARBA" id="ARBA00022670"/>
    </source>
</evidence>
<sequence length="531" mass="55317">MGWRRKAAAASSPMTAPRSIGEQGRVPSVLVRKKDLPRRLVLAMRRGSVARCRRSRRRSRVRPQRRIADKSNDPVHPPARLLPQECRPAQCDETRSGMTVPFTGTKWGGTGTGTSGGVVTWSFATSAARLLGFDAVIDATAYQAVVKAAFDTWEKIAKVDFQEIADSAAANIRLGWDSLDGVGGTLGVASWQMSGTHTTYAEIAFDRGDTWNVDGNSQGFNFYAVAVHEIGHAIGLDHSDEPTSIMYPYLGSQTDVSASDIAAIQSLYGPSVAAPATMPGALLEGTASADALQGTEGDDVMRGYAGKDKLDGNGGNDSLDGGTGADTMSGGQGNDVYYVDNKRDKVVEAAGAGTDTVFARISLTLAANVENLTMTGASGIKATGNDLANTIVGNAGNNKLSGLGGDDRLFGGAGNDKLTGGLGDDAFVFDTSPGKGNVDKIADFHNVSGDNDLLQLDHAVFTALTTTGVLAEDAFAANAGGHAMQADDRIVYDTASGKLFYDADGSGNGAAVQFATLGGHPALTHQDFLVI</sequence>
<keyword evidence="10" id="KW-1185">Reference proteome</keyword>
<dbReference type="Gene3D" id="3.40.390.10">
    <property type="entry name" value="Collagenase (Catalytic Domain)"/>
    <property type="match status" value="1"/>
</dbReference>
<comment type="caution">
    <text evidence="9">The sequence shown here is derived from an EMBL/GenBank/DDBJ whole genome shotgun (WGS) entry which is preliminary data.</text>
</comment>
<dbReference type="AlphaFoldDB" id="A0A7V7PRP5"/>
<keyword evidence="2 9" id="KW-0645">Protease</keyword>
<dbReference type="PROSITE" id="PS00330">
    <property type="entry name" value="HEMOLYSIN_CALCIUM"/>
    <property type="match status" value="2"/>
</dbReference>
<evidence type="ECO:0000256" key="4">
    <source>
        <dbReference type="ARBA" id="ARBA00022801"/>
    </source>
</evidence>
<gene>
    <name evidence="9" type="ORF">F6X38_05650</name>
</gene>
<dbReference type="Pfam" id="PF00353">
    <property type="entry name" value="HemolysinCabind"/>
    <property type="match status" value="2"/>
</dbReference>
<dbReference type="InterPro" id="IPR001343">
    <property type="entry name" value="Hemolysn_Ca-bd"/>
</dbReference>
<comment type="similarity">
    <text evidence="1">Belongs to the peptidase M10B family.</text>
</comment>
<dbReference type="PANTHER" id="PTHR10201">
    <property type="entry name" value="MATRIX METALLOPROTEINASE"/>
    <property type="match status" value="1"/>
</dbReference>
<dbReference type="GO" id="GO:0006508">
    <property type="term" value="P:proteolysis"/>
    <property type="evidence" value="ECO:0007669"/>
    <property type="project" value="UniProtKB-KW"/>
</dbReference>
<keyword evidence="5" id="KW-0862">Zinc</keyword>
<dbReference type="EMBL" id="VZDO01000003">
    <property type="protein sequence ID" value="KAB0681368.1"/>
    <property type="molecule type" value="Genomic_DNA"/>
</dbReference>
<protein>
    <submittedName>
        <fullName evidence="9">Matrixin family metalloprotease</fullName>
    </submittedName>
</protein>